<accession>A0A245ZPD7</accession>
<proteinExistence type="predicted"/>
<sequence>MADDTTKPMTDQDVTSTGTDPYAPKDAFQPVDPLKTAGTANGDSIASPSTNTAQSQSGSTNSDGSISGSPRQAISDGIVKLKSEAGDRARTAADQGKAKATGALDQIVAMLNDAAGQVDEKLGEQYGQYARSAADQVQGFSSALNDRTVDQLLDDARELVRKSPTAALGIAAAIGFAAARLVSAGLDNRDKA</sequence>
<feature type="region of interest" description="Disordered" evidence="1">
    <location>
        <begin position="1"/>
        <end position="79"/>
    </location>
</feature>
<evidence type="ECO:0000313" key="3">
    <source>
        <dbReference type="Proteomes" id="UP000197290"/>
    </source>
</evidence>
<reference evidence="2 3" key="1">
    <citation type="submission" date="2017-03" db="EMBL/GenBank/DDBJ databases">
        <title>Genome sequence of Sphingomonas dokdonensis DSM 21029.</title>
        <authorList>
            <person name="Poehlein A."/>
            <person name="Wuebbeler J.H."/>
            <person name="Steinbuechel A."/>
            <person name="Daniel R."/>
        </authorList>
    </citation>
    <scope>NUCLEOTIDE SEQUENCE [LARGE SCALE GENOMIC DNA]</scope>
    <source>
        <strain evidence="2 3">DSM 21029</strain>
    </source>
</reference>
<dbReference type="AlphaFoldDB" id="A0A245ZPD7"/>
<comment type="caution">
    <text evidence="2">The sequence shown here is derived from an EMBL/GenBank/DDBJ whole genome shotgun (WGS) entry which is preliminary data.</text>
</comment>
<dbReference type="EMBL" id="NBBI01000002">
    <property type="protein sequence ID" value="OWK31601.1"/>
    <property type="molecule type" value="Genomic_DNA"/>
</dbReference>
<feature type="compositionally biased region" description="Polar residues" evidence="1">
    <location>
        <begin position="38"/>
        <end position="72"/>
    </location>
</feature>
<name>A0A245ZPD7_9SPHN</name>
<evidence type="ECO:0000256" key="1">
    <source>
        <dbReference type="SAM" id="MobiDB-lite"/>
    </source>
</evidence>
<dbReference type="RefSeq" id="WP_245829284.1">
    <property type="nucleotide sequence ID" value="NZ_NBBI01000002.1"/>
</dbReference>
<protein>
    <recommendedName>
        <fullName evidence="4">DUF883 domain-containing protein</fullName>
    </recommendedName>
</protein>
<dbReference type="Proteomes" id="UP000197290">
    <property type="component" value="Unassembled WGS sequence"/>
</dbReference>
<evidence type="ECO:0000313" key="2">
    <source>
        <dbReference type="EMBL" id="OWK31601.1"/>
    </source>
</evidence>
<gene>
    <name evidence="2" type="ORF">SPDO_16110</name>
</gene>
<feature type="compositionally biased region" description="Polar residues" evidence="1">
    <location>
        <begin position="7"/>
        <end position="19"/>
    </location>
</feature>
<organism evidence="2 3">
    <name type="scientific">Sphingomonas dokdonensis</name>
    <dbReference type="NCBI Taxonomy" id="344880"/>
    <lineage>
        <taxon>Bacteria</taxon>
        <taxon>Pseudomonadati</taxon>
        <taxon>Pseudomonadota</taxon>
        <taxon>Alphaproteobacteria</taxon>
        <taxon>Sphingomonadales</taxon>
        <taxon>Sphingomonadaceae</taxon>
        <taxon>Sphingomonas</taxon>
    </lineage>
</organism>
<keyword evidence="3" id="KW-1185">Reference proteome</keyword>
<evidence type="ECO:0008006" key="4">
    <source>
        <dbReference type="Google" id="ProtNLM"/>
    </source>
</evidence>